<keyword evidence="7" id="KW-1185">Reference proteome</keyword>
<evidence type="ECO:0000256" key="2">
    <source>
        <dbReference type="ARBA" id="ARBA00023015"/>
    </source>
</evidence>
<comment type="similarity">
    <text evidence="1">Belongs to the LysR transcriptional regulatory family.</text>
</comment>
<dbReference type="PROSITE" id="PS50931">
    <property type="entry name" value="HTH_LYSR"/>
    <property type="match status" value="1"/>
</dbReference>
<dbReference type="PRINTS" id="PR00039">
    <property type="entry name" value="HTHLYSR"/>
</dbReference>
<dbReference type="GO" id="GO:0006351">
    <property type="term" value="P:DNA-templated transcription"/>
    <property type="evidence" value="ECO:0007669"/>
    <property type="project" value="TreeGrafter"/>
</dbReference>
<dbReference type="AlphaFoldDB" id="A0A3E0WNE6"/>
<protein>
    <submittedName>
        <fullName evidence="6">LysR family transcriptional regulator</fullName>
    </submittedName>
</protein>
<accession>A0A3E0WNE6</accession>
<evidence type="ECO:0000313" key="7">
    <source>
        <dbReference type="Proteomes" id="UP000256763"/>
    </source>
</evidence>
<keyword evidence="2" id="KW-0805">Transcription regulation</keyword>
<dbReference type="Gene3D" id="3.40.190.10">
    <property type="entry name" value="Periplasmic binding protein-like II"/>
    <property type="match status" value="2"/>
</dbReference>
<dbReference type="InterPro" id="IPR000847">
    <property type="entry name" value="LysR_HTH_N"/>
</dbReference>
<gene>
    <name evidence="6" type="ORF">CAL65_17660</name>
</gene>
<organism evidence="6 7">
    <name type="scientific">Alkalilimnicola ehrlichii</name>
    <dbReference type="NCBI Taxonomy" id="351052"/>
    <lineage>
        <taxon>Bacteria</taxon>
        <taxon>Pseudomonadati</taxon>
        <taxon>Pseudomonadota</taxon>
        <taxon>Gammaproteobacteria</taxon>
        <taxon>Chromatiales</taxon>
        <taxon>Ectothiorhodospiraceae</taxon>
        <taxon>Alkalilimnicola</taxon>
    </lineage>
</organism>
<dbReference type="FunFam" id="1.10.10.10:FF:000001">
    <property type="entry name" value="LysR family transcriptional regulator"/>
    <property type="match status" value="1"/>
</dbReference>
<dbReference type="InterPro" id="IPR036388">
    <property type="entry name" value="WH-like_DNA-bd_sf"/>
</dbReference>
<dbReference type="InterPro" id="IPR005119">
    <property type="entry name" value="LysR_subst-bd"/>
</dbReference>
<evidence type="ECO:0000259" key="5">
    <source>
        <dbReference type="PROSITE" id="PS50931"/>
    </source>
</evidence>
<dbReference type="Pfam" id="PF00126">
    <property type="entry name" value="HTH_1"/>
    <property type="match status" value="1"/>
</dbReference>
<evidence type="ECO:0000256" key="4">
    <source>
        <dbReference type="ARBA" id="ARBA00023163"/>
    </source>
</evidence>
<reference evidence="7" key="1">
    <citation type="submission" date="2017-05" db="EMBL/GenBank/DDBJ databases">
        <authorList>
            <person name="Sharma S."/>
            <person name="Sidhu C."/>
            <person name="Pinnaka A.K."/>
        </authorList>
    </citation>
    <scope>NUCLEOTIDE SEQUENCE [LARGE SCALE GENOMIC DNA]</scope>
    <source>
        <strain evidence="7">AK93</strain>
    </source>
</reference>
<dbReference type="SUPFAM" id="SSF46785">
    <property type="entry name" value="Winged helix' DNA-binding domain"/>
    <property type="match status" value="1"/>
</dbReference>
<feature type="domain" description="HTH lysR-type" evidence="5">
    <location>
        <begin position="4"/>
        <end position="61"/>
    </location>
</feature>
<dbReference type="GO" id="GO:0003700">
    <property type="term" value="F:DNA-binding transcription factor activity"/>
    <property type="evidence" value="ECO:0007669"/>
    <property type="project" value="InterPro"/>
</dbReference>
<keyword evidence="4" id="KW-0804">Transcription</keyword>
<keyword evidence="3" id="KW-0238">DNA-binding</keyword>
<dbReference type="Proteomes" id="UP000256763">
    <property type="component" value="Unassembled WGS sequence"/>
</dbReference>
<dbReference type="InterPro" id="IPR058163">
    <property type="entry name" value="LysR-type_TF_proteobact-type"/>
</dbReference>
<comment type="caution">
    <text evidence="6">The sequence shown here is derived from an EMBL/GenBank/DDBJ whole genome shotgun (WGS) entry which is preliminary data.</text>
</comment>
<dbReference type="InterPro" id="IPR036390">
    <property type="entry name" value="WH_DNA-bd_sf"/>
</dbReference>
<evidence type="ECO:0000313" key="6">
    <source>
        <dbReference type="EMBL" id="RFA33475.1"/>
    </source>
</evidence>
<dbReference type="Pfam" id="PF03466">
    <property type="entry name" value="LysR_substrate"/>
    <property type="match status" value="1"/>
</dbReference>
<dbReference type="SUPFAM" id="SSF53850">
    <property type="entry name" value="Periplasmic binding protein-like II"/>
    <property type="match status" value="1"/>
</dbReference>
<dbReference type="Gene3D" id="1.10.10.10">
    <property type="entry name" value="Winged helix-like DNA-binding domain superfamily/Winged helix DNA-binding domain"/>
    <property type="match status" value="1"/>
</dbReference>
<proteinExistence type="inferred from homology"/>
<name>A0A3E0WNE6_9GAMM</name>
<evidence type="ECO:0000256" key="1">
    <source>
        <dbReference type="ARBA" id="ARBA00009437"/>
    </source>
</evidence>
<evidence type="ECO:0000256" key="3">
    <source>
        <dbReference type="ARBA" id="ARBA00023125"/>
    </source>
</evidence>
<dbReference type="EMBL" id="NFZW01000021">
    <property type="protein sequence ID" value="RFA33475.1"/>
    <property type="molecule type" value="Genomic_DNA"/>
</dbReference>
<dbReference type="PANTHER" id="PTHR30537:SF26">
    <property type="entry name" value="GLYCINE CLEAVAGE SYSTEM TRANSCRIPTIONAL ACTIVATOR"/>
    <property type="match status" value="1"/>
</dbReference>
<dbReference type="PANTHER" id="PTHR30537">
    <property type="entry name" value="HTH-TYPE TRANSCRIPTIONAL REGULATOR"/>
    <property type="match status" value="1"/>
</dbReference>
<dbReference type="OrthoDB" id="9786526at2"/>
<sequence>MRLPPMRALVVFAAVGRQNSFSRAAAELRVTQSAVSHQIRLLEEYLGEQLLLREGRKVSLTEAGQHYFEAIGTALSDIERASERLRGGETTELRLAAFSSFAVRWLVPRLPDLQRRYPELRLMLEMVDAPPELSDRVADCFILLASDQRGYSSELLYREALFPICSHHFWQRIQSDLQSEDSVGDELTASWLTRYPLLSANSVLGGRGEDWRQWFAAAGVTDIGEARMQHFSHMLLAHEAVRHDQGIALTNDYMVSAGDDAEYVRLPCPHYVTGDEFHFLFKTSRRNEPAIRIIRQWLLQQARVSGLLGN</sequence>
<dbReference type="GO" id="GO:0043565">
    <property type="term" value="F:sequence-specific DNA binding"/>
    <property type="evidence" value="ECO:0007669"/>
    <property type="project" value="TreeGrafter"/>
</dbReference>